<dbReference type="EnsemblPlants" id="AUR62043690-RA">
    <property type="protein sequence ID" value="AUR62043690-RA:cds"/>
    <property type="gene ID" value="AUR62043690"/>
</dbReference>
<evidence type="ECO:0000313" key="2">
    <source>
        <dbReference type="Proteomes" id="UP000596660"/>
    </source>
</evidence>
<evidence type="ECO:0000313" key="1">
    <source>
        <dbReference type="EnsemblPlants" id="AUR62043690-RA:cds"/>
    </source>
</evidence>
<organism evidence="1 2">
    <name type="scientific">Chenopodium quinoa</name>
    <name type="common">Quinoa</name>
    <dbReference type="NCBI Taxonomy" id="63459"/>
    <lineage>
        <taxon>Eukaryota</taxon>
        <taxon>Viridiplantae</taxon>
        <taxon>Streptophyta</taxon>
        <taxon>Embryophyta</taxon>
        <taxon>Tracheophyta</taxon>
        <taxon>Spermatophyta</taxon>
        <taxon>Magnoliopsida</taxon>
        <taxon>eudicotyledons</taxon>
        <taxon>Gunneridae</taxon>
        <taxon>Pentapetalae</taxon>
        <taxon>Caryophyllales</taxon>
        <taxon>Chenopodiaceae</taxon>
        <taxon>Chenopodioideae</taxon>
        <taxon>Atripliceae</taxon>
        <taxon>Chenopodium</taxon>
    </lineage>
</organism>
<accession>A0A803NC76</accession>
<keyword evidence="2" id="KW-1185">Reference proteome</keyword>
<proteinExistence type="predicted"/>
<name>A0A803NC76_CHEQI</name>
<dbReference type="AlphaFoldDB" id="A0A803NC76"/>
<dbReference type="Proteomes" id="UP000596660">
    <property type="component" value="Unplaced"/>
</dbReference>
<protein>
    <submittedName>
        <fullName evidence="1">Uncharacterized protein</fullName>
    </submittedName>
</protein>
<reference evidence="1" key="2">
    <citation type="submission" date="2021-03" db="UniProtKB">
        <authorList>
            <consortium name="EnsemblPlants"/>
        </authorList>
    </citation>
    <scope>IDENTIFICATION</scope>
</reference>
<dbReference type="Gramene" id="AUR62043690-RA">
    <property type="protein sequence ID" value="AUR62043690-RA:cds"/>
    <property type="gene ID" value="AUR62043690"/>
</dbReference>
<reference evidence="1" key="1">
    <citation type="journal article" date="2017" name="Nature">
        <title>The genome of Chenopodium quinoa.</title>
        <authorList>
            <person name="Jarvis D.E."/>
            <person name="Ho Y.S."/>
            <person name="Lightfoot D.J."/>
            <person name="Schmoeckel S.M."/>
            <person name="Li B."/>
            <person name="Borm T.J.A."/>
            <person name="Ohyanagi H."/>
            <person name="Mineta K."/>
            <person name="Michell C.T."/>
            <person name="Saber N."/>
            <person name="Kharbatia N.M."/>
            <person name="Rupper R.R."/>
            <person name="Sharp A.R."/>
            <person name="Dally N."/>
            <person name="Boughton B.A."/>
            <person name="Woo Y.H."/>
            <person name="Gao G."/>
            <person name="Schijlen E.G.W.M."/>
            <person name="Guo X."/>
            <person name="Momin A.A."/>
            <person name="Negrao S."/>
            <person name="Al-Babili S."/>
            <person name="Gehring C."/>
            <person name="Roessner U."/>
            <person name="Jung C."/>
            <person name="Murphy K."/>
            <person name="Arold S.T."/>
            <person name="Gojobori T."/>
            <person name="van der Linden C.G."/>
            <person name="van Loo E.N."/>
            <person name="Jellen E.N."/>
            <person name="Maughan P.J."/>
            <person name="Tester M."/>
        </authorList>
    </citation>
    <scope>NUCLEOTIDE SEQUENCE [LARGE SCALE GENOMIC DNA]</scope>
    <source>
        <strain evidence="1">cv. PI 614886</strain>
    </source>
</reference>
<sequence length="118" mass="13859">MEQGLVDSSFRMKLLKRLERLQSTGRKQHLAIYGYAVRFFQYNCSLMPFFEVEDSRTLDVAYDMDLIRVSWQVQKSRKNFLSKLGLKYRLEVMDAGRGVGRVDFFVAENFNIFSLALI</sequence>